<protein>
    <submittedName>
        <fullName evidence="2">Uncharacterized protein</fullName>
    </submittedName>
</protein>
<feature type="compositionally biased region" description="Basic residues" evidence="1">
    <location>
        <begin position="29"/>
        <end position="40"/>
    </location>
</feature>
<dbReference type="EMBL" id="WJXA01000013">
    <property type="protein sequence ID" value="KAF7121322.1"/>
    <property type="molecule type" value="Genomic_DNA"/>
</dbReference>
<evidence type="ECO:0000313" key="3">
    <source>
        <dbReference type="Proteomes" id="UP000626092"/>
    </source>
</evidence>
<dbReference type="Proteomes" id="UP000626092">
    <property type="component" value="Unassembled WGS sequence"/>
</dbReference>
<reference evidence="2" key="1">
    <citation type="submission" date="2019-11" db="EMBL/GenBank/DDBJ databases">
        <authorList>
            <person name="Liu Y."/>
            <person name="Hou J."/>
            <person name="Li T.-Q."/>
            <person name="Guan C.-H."/>
            <person name="Wu X."/>
            <person name="Wu H.-Z."/>
            <person name="Ling F."/>
            <person name="Zhang R."/>
            <person name="Shi X.-G."/>
            <person name="Ren J.-P."/>
            <person name="Chen E.-F."/>
            <person name="Sun J.-M."/>
        </authorList>
    </citation>
    <scope>NUCLEOTIDE SEQUENCE</scope>
    <source>
        <strain evidence="2">Adult_tree_wgs_1</strain>
        <tissue evidence="2">Leaves</tissue>
    </source>
</reference>
<dbReference type="OrthoDB" id="10506185at2759"/>
<accession>A0A834G165</accession>
<proteinExistence type="predicted"/>
<feature type="region of interest" description="Disordered" evidence="1">
    <location>
        <begin position="1"/>
        <end position="68"/>
    </location>
</feature>
<feature type="compositionally biased region" description="Basic and acidic residues" evidence="1">
    <location>
        <begin position="7"/>
        <end position="20"/>
    </location>
</feature>
<name>A0A834G165_RHOSS</name>
<feature type="compositionally biased region" description="Basic and acidic residues" evidence="1">
    <location>
        <begin position="42"/>
        <end position="67"/>
    </location>
</feature>
<keyword evidence="3" id="KW-1185">Reference proteome</keyword>
<organism evidence="2 3">
    <name type="scientific">Rhododendron simsii</name>
    <name type="common">Sims's rhododendron</name>
    <dbReference type="NCBI Taxonomy" id="118357"/>
    <lineage>
        <taxon>Eukaryota</taxon>
        <taxon>Viridiplantae</taxon>
        <taxon>Streptophyta</taxon>
        <taxon>Embryophyta</taxon>
        <taxon>Tracheophyta</taxon>
        <taxon>Spermatophyta</taxon>
        <taxon>Magnoliopsida</taxon>
        <taxon>eudicotyledons</taxon>
        <taxon>Gunneridae</taxon>
        <taxon>Pentapetalae</taxon>
        <taxon>asterids</taxon>
        <taxon>Ericales</taxon>
        <taxon>Ericaceae</taxon>
        <taxon>Ericoideae</taxon>
        <taxon>Rhodoreae</taxon>
        <taxon>Rhododendron</taxon>
    </lineage>
</organism>
<gene>
    <name evidence="2" type="ORF">RHSIM_Rhsim13G0139100</name>
</gene>
<comment type="caution">
    <text evidence="2">The sequence shown here is derived from an EMBL/GenBank/DDBJ whole genome shotgun (WGS) entry which is preliminary data.</text>
</comment>
<evidence type="ECO:0000256" key="1">
    <source>
        <dbReference type="SAM" id="MobiDB-lite"/>
    </source>
</evidence>
<evidence type="ECO:0000313" key="2">
    <source>
        <dbReference type="EMBL" id="KAF7121322.1"/>
    </source>
</evidence>
<dbReference type="AlphaFoldDB" id="A0A834G165"/>
<sequence>MKSVKSQQEEDKEMVSKREGLSSNNKDGKNKKKANAKWSKHSVTEQSRRCKINESGVVDHWEDERPSGAHLNFSDVELEPKEGFEERALAEFDHLRYGEVLAECKGGRLEAVEDVESN</sequence>